<proteinExistence type="predicted"/>
<protein>
    <submittedName>
        <fullName evidence="3">Transposase</fullName>
    </submittedName>
</protein>
<dbReference type="PANTHER" id="PTHR46889:SF4">
    <property type="entry name" value="TRANSPOSASE INSO FOR INSERTION SEQUENCE ELEMENT IS911B-RELATED"/>
    <property type="match status" value="1"/>
</dbReference>
<dbReference type="InterPro" id="IPR048020">
    <property type="entry name" value="Transpos_IS3"/>
</dbReference>
<dbReference type="RefSeq" id="WP_066419960.1">
    <property type="nucleotide sequence ID" value="NZ_FKBS01000029.1"/>
</dbReference>
<reference evidence="3 4" key="1">
    <citation type="submission" date="2016-03" db="EMBL/GenBank/DDBJ databases">
        <authorList>
            <consortium name="Pathogen Informatics"/>
        </authorList>
    </citation>
    <scope>NUCLEOTIDE SEQUENCE [LARGE SCALE GENOMIC DNA]</scope>
    <source>
        <strain evidence="3 4">NCTC13364</strain>
    </source>
</reference>
<organism evidence="3 4">
    <name type="scientific">Bordetella ansorpii</name>
    <dbReference type="NCBI Taxonomy" id="288768"/>
    <lineage>
        <taxon>Bacteria</taxon>
        <taxon>Pseudomonadati</taxon>
        <taxon>Pseudomonadota</taxon>
        <taxon>Betaproteobacteria</taxon>
        <taxon>Burkholderiales</taxon>
        <taxon>Alcaligenaceae</taxon>
        <taxon>Bordetella</taxon>
    </lineage>
</organism>
<dbReference type="InterPro" id="IPR036397">
    <property type="entry name" value="RNaseH_sf"/>
</dbReference>
<dbReference type="InterPro" id="IPR001584">
    <property type="entry name" value="Integrase_cat-core"/>
</dbReference>
<dbReference type="GO" id="GO:0003676">
    <property type="term" value="F:nucleic acid binding"/>
    <property type="evidence" value="ECO:0007669"/>
    <property type="project" value="InterPro"/>
</dbReference>
<dbReference type="SUPFAM" id="SSF53098">
    <property type="entry name" value="Ribonuclease H-like"/>
    <property type="match status" value="1"/>
</dbReference>
<name>A0A157RF61_9BORD</name>
<dbReference type="OrthoDB" id="9765502at2"/>
<sequence>MTSLSQRQTVLSMIDEAVATGARVARACRTLGLSLRTVQRWRRTPCRGDQRPHRVQRPANGFSDLERQRILSVLNSEEYGHLPPSPIVPRLADQGQYLASESTMYRLLRSAGQLTHRGRQRPPNPQPKPRGVTARAPNELYSWDITDMPTVIKGRFYYLYLFLDLFSRKIVGWQVYDTEDGRHASDIVRDICLHEGIEPGQLVLHSDNGGPTRGAIMLATLRELGVSPSFSRPAVSDDNPYSEALFRTLKYRPQYPRKPFASLQQARTWVGRFVRWYNTEHRHGAIRFVTPEQRHSGLDAALLAQRRAVYEAAHRRAPHRWSGPLRNWSRVDVVHLNPDKDSAGSSVIEEPIRRAA</sequence>
<dbReference type="EMBL" id="FKBS01000029">
    <property type="protein sequence ID" value="SAI56049.1"/>
    <property type="molecule type" value="Genomic_DNA"/>
</dbReference>
<dbReference type="SUPFAM" id="SSF46689">
    <property type="entry name" value="Homeodomain-like"/>
    <property type="match status" value="1"/>
</dbReference>
<accession>A0A157RF61</accession>
<dbReference type="NCBIfam" id="NF033516">
    <property type="entry name" value="transpos_IS3"/>
    <property type="match status" value="1"/>
</dbReference>
<dbReference type="Pfam" id="PF00665">
    <property type="entry name" value="rve"/>
    <property type="match status" value="1"/>
</dbReference>
<dbReference type="InterPro" id="IPR012337">
    <property type="entry name" value="RNaseH-like_sf"/>
</dbReference>
<evidence type="ECO:0000313" key="3">
    <source>
        <dbReference type="EMBL" id="SAI56049.1"/>
    </source>
</evidence>
<evidence type="ECO:0000256" key="1">
    <source>
        <dbReference type="SAM" id="MobiDB-lite"/>
    </source>
</evidence>
<dbReference type="Pfam" id="PF13384">
    <property type="entry name" value="HTH_23"/>
    <property type="match status" value="1"/>
</dbReference>
<evidence type="ECO:0000259" key="2">
    <source>
        <dbReference type="PROSITE" id="PS50994"/>
    </source>
</evidence>
<gene>
    <name evidence="3" type="ORF">SAMEA1982600_04716</name>
</gene>
<dbReference type="PANTHER" id="PTHR46889">
    <property type="entry name" value="TRANSPOSASE INSF FOR INSERTION SEQUENCE IS3B-RELATED"/>
    <property type="match status" value="1"/>
</dbReference>
<dbReference type="Gene3D" id="3.30.420.10">
    <property type="entry name" value="Ribonuclease H-like superfamily/Ribonuclease H"/>
    <property type="match status" value="1"/>
</dbReference>
<dbReference type="GO" id="GO:0015074">
    <property type="term" value="P:DNA integration"/>
    <property type="evidence" value="ECO:0007669"/>
    <property type="project" value="InterPro"/>
</dbReference>
<dbReference type="Proteomes" id="UP000077037">
    <property type="component" value="Unassembled WGS sequence"/>
</dbReference>
<dbReference type="PROSITE" id="PS50994">
    <property type="entry name" value="INTEGRASE"/>
    <property type="match status" value="1"/>
</dbReference>
<dbReference type="AlphaFoldDB" id="A0A157RF61"/>
<feature type="domain" description="Integrase catalytic" evidence="2">
    <location>
        <begin position="133"/>
        <end position="299"/>
    </location>
</feature>
<dbReference type="InterPro" id="IPR009057">
    <property type="entry name" value="Homeodomain-like_sf"/>
</dbReference>
<evidence type="ECO:0000313" key="4">
    <source>
        <dbReference type="Proteomes" id="UP000077037"/>
    </source>
</evidence>
<dbReference type="InterPro" id="IPR050900">
    <property type="entry name" value="Transposase_IS3/IS150/IS904"/>
</dbReference>
<feature type="region of interest" description="Disordered" evidence="1">
    <location>
        <begin position="113"/>
        <end position="135"/>
    </location>
</feature>